<feature type="transmembrane region" description="Helical" evidence="1">
    <location>
        <begin position="1093"/>
        <end position="1115"/>
    </location>
</feature>
<name>A0A0S4IUP4_BODSA</name>
<gene>
    <name evidence="2" type="ORF">BSAL_67580</name>
</gene>
<feature type="transmembrane region" description="Helical" evidence="1">
    <location>
        <begin position="482"/>
        <end position="498"/>
    </location>
</feature>
<feature type="transmembrane region" description="Helical" evidence="1">
    <location>
        <begin position="335"/>
        <end position="354"/>
    </location>
</feature>
<dbReference type="PANTHER" id="PTHR35313">
    <property type="entry name" value="NO EXINE FORMATION 1"/>
    <property type="match status" value="1"/>
</dbReference>
<dbReference type="EMBL" id="CYKH01000455">
    <property type="protein sequence ID" value="CUF94053.1"/>
    <property type="molecule type" value="Genomic_DNA"/>
</dbReference>
<feature type="transmembrane region" description="Helical" evidence="1">
    <location>
        <begin position="726"/>
        <end position="746"/>
    </location>
</feature>
<proteinExistence type="predicted"/>
<feature type="transmembrane region" description="Helical" evidence="1">
    <location>
        <begin position="799"/>
        <end position="820"/>
    </location>
</feature>
<feature type="transmembrane region" description="Helical" evidence="1">
    <location>
        <begin position="427"/>
        <end position="445"/>
    </location>
</feature>
<dbReference type="Proteomes" id="UP000051952">
    <property type="component" value="Unassembled WGS sequence"/>
</dbReference>
<feature type="transmembrane region" description="Helical" evidence="1">
    <location>
        <begin position="894"/>
        <end position="912"/>
    </location>
</feature>
<evidence type="ECO:0000313" key="3">
    <source>
        <dbReference type="Proteomes" id="UP000051952"/>
    </source>
</evidence>
<dbReference type="OrthoDB" id="10046650at2759"/>
<dbReference type="VEuPathDB" id="TriTrypDB:BSAL_67580"/>
<feature type="transmembrane region" description="Helical" evidence="1">
    <location>
        <begin position="870"/>
        <end position="888"/>
    </location>
</feature>
<dbReference type="PANTHER" id="PTHR35313:SF1">
    <property type="entry name" value="NO EXINE FORMATION 1"/>
    <property type="match status" value="1"/>
</dbReference>
<dbReference type="AlphaFoldDB" id="A0A0S4IUP4"/>
<feature type="transmembrane region" description="Helical" evidence="1">
    <location>
        <begin position="1036"/>
        <end position="1056"/>
    </location>
</feature>
<dbReference type="OMA" id="LLWWMYR"/>
<feature type="transmembrane region" description="Helical" evidence="1">
    <location>
        <begin position="1127"/>
        <end position="1146"/>
    </location>
</feature>
<sequence length="1180" mass="129033">MQEPPPFPTFPHPPTAAIVSDASAALSQHLGGGPIAPLPPAAATSAATIRQTERERAAEEAIRSTIEHVVHEYVRQDLADRMGLPDDESTHATRPKKLECHVGSPQHTVKVVVLLLIALVGVSTLLSTFSVTILIGGTTLVYVADTLGYQKGSVLALLLATATFAGAIVVTNLSALSHIGPLCFLLNSVFGLLTVLVSAATVHYKWMQATFPVLIHLLERTSVSLAPIASLPSLMSICIAFLGAKHAHLGFVVAVCILHDQFYSKLSSSFLFERKIIKKRRTLEEAEGQGEDDEVIAPVVLTGRFEASLFAVLTLVLPAVLYACLQSNWSVGTRALHISNICAVIGIPILYIFWNPRRSLWFLRPQGDAQQTAESRLESDPFGVWDVVIRTRNSVLAFGYIFVLHWGVYRLLHSRYQYLFVGVPPPYNGLLLLLASYALTGIVVLSKRALDEDAKSTTTQADQSKSALDAAANKRRFAMDRVTILLLSVAFALLVAAAAGMPQFFYPMSALTASSFNAYLLDRRNSSNFTLFCCCSTLLLMWWMYRTFSFIVMDLHVLGESTTIPTPMVAVSVLWCYLLGCIAFGLSFSENKRPFHVAMFIHSVKVAWVEHVLYSQNEAGSYPAVFVYLTSGLGVWLCLRLYKSGVLDITAASGISASYVAKLFTFLAEVSAAAYIGESAAEGTRMSDLRRTLEVAMGWNAMMMLAFVVISMELEKRSGQVETLRVRTNVVLTIVSSAVVSLTTIENVQRAASEFVFQRYLSREDSFHTAVGSALITFALLTVPIFSRHSKAFGGTLGRLTDICKMTGLIGIALFAVRPTQLVTPHHDSNVDFEIVNTDLGRIIALCGVAMAVTARFIPLLKLPIVLRAVYWFIATSCISIGITVLMIPAGNIAVVVSVGCFVFFSALTVDVCHYRSLANSEAWIVYGISVVSMVVTFVALGRVDLQKHAGTNLLLIWEMHEIGRMTLLGVVGCVNLFLAVLIKFRLEGKSLLPNPLPITTSEYVQQIGIIGNYSTLLTVVILSILNVWAGGSEPIMFVASGLILLLLIDDEMLFFELHKGSNRYIPVLSYILAVLWGSLVYDAYQAHWGKSAFMVIVKSIAYALPVLPSHISLLRFLILGRSKGGARVPAVVAFVVIDLLCLMFASRTKLQWLAVVGIAGQLCRLYEARFWRKSNSSVL</sequence>
<feature type="transmembrane region" description="Helical" evidence="1">
    <location>
        <begin position="620"/>
        <end position="639"/>
    </location>
</feature>
<feature type="transmembrane region" description="Helical" evidence="1">
    <location>
        <begin position="395"/>
        <end position="412"/>
    </location>
</feature>
<organism evidence="2 3">
    <name type="scientific">Bodo saltans</name>
    <name type="common">Flagellated protozoan</name>
    <dbReference type="NCBI Taxonomy" id="75058"/>
    <lineage>
        <taxon>Eukaryota</taxon>
        <taxon>Discoba</taxon>
        <taxon>Euglenozoa</taxon>
        <taxon>Kinetoplastea</taxon>
        <taxon>Metakinetoplastina</taxon>
        <taxon>Eubodonida</taxon>
        <taxon>Bodonidae</taxon>
        <taxon>Bodo</taxon>
    </lineage>
</organism>
<feature type="transmembrane region" description="Helical" evidence="1">
    <location>
        <begin position="223"/>
        <end position="243"/>
    </location>
</feature>
<feature type="transmembrane region" description="Helical" evidence="1">
    <location>
        <begin position="179"/>
        <end position="202"/>
    </location>
</feature>
<evidence type="ECO:0000256" key="1">
    <source>
        <dbReference type="SAM" id="Phobius"/>
    </source>
</evidence>
<accession>A0A0S4IUP4</accession>
<feature type="transmembrane region" description="Helical" evidence="1">
    <location>
        <begin position="565"/>
        <end position="588"/>
    </location>
</feature>
<feature type="transmembrane region" description="Helical" evidence="1">
    <location>
        <begin position="659"/>
        <end position="676"/>
    </location>
</feature>
<feature type="transmembrane region" description="Helical" evidence="1">
    <location>
        <begin position="840"/>
        <end position="858"/>
    </location>
</feature>
<feature type="transmembrane region" description="Helical" evidence="1">
    <location>
        <begin position="528"/>
        <end position="545"/>
    </location>
</feature>
<keyword evidence="1" id="KW-1133">Transmembrane helix</keyword>
<evidence type="ECO:0000313" key="2">
    <source>
        <dbReference type="EMBL" id="CUF94053.1"/>
    </source>
</evidence>
<feature type="transmembrane region" description="Helical" evidence="1">
    <location>
        <begin position="696"/>
        <end position="714"/>
    </location>
</feature>
<feature type="transmembrane region" description="Helical" evidence="1">
    <location>
        <begin position="154"/>
        <end position="173"/>
    </location>
</feature>
<feature type="transmembrane region" description="Helical" evidence="1">
    <location>
        <begin position="766"/>
        <end position="787"/>
    </location>
</feature>
<keyword evidence="1" id="KW-0472">Membrane</keyword>
<feature type="transmembrane region" description="Helical" evidence="1">
    <location>
        <begin position="1068"/>
        <end position="1087"/>
    </location>
</feature>
<feature type="transmembrane region" description="Helical" evidence="1">
    <location>
        <begin position="1008"/>
        <end position="1030"/>
    </location>
</feature>
<feature type="transmembrane region" description="Helical" evidence="1">
    <location>
        <begin position="924"/>
        <end position="943"/>
    </location>
</feature>
<protein>
    <submittedName>
        <fullName evidence="2">Transmembrane protein, putative</fullName>
    </submittedName>
</protein>
<feature type="transmembrane region" description="Helical" evidence="1">
    <location>
        <begin position="309"/>
        <end position="329"/>
    </location>
</feature>
<reference evidence="3" key="1">
    <citation type="submission" date="2015-09" db="EMBL/GenBank/DDBJ databases">
        <authorList>
            <consortium name="Pathogen Informatics"/>
        </authorList>
    </citation>
    <scope>NUCLEOTIDE SEQUENCE [LARGE SCALE GENOMIC DNA]</scope>
    <source>
        <strain evidence="3">Lake Konstanz</strain>
    </source>
</reference>
<keyword evidence="3" id="KW-1185">Reference proteome</keyword>
<keyword evidence="1 2" id="KW-0812">Transmembrane</keyword>
<feature type="transmembrane region" description="Helical" evidence="1">
    <location>
        <begin position="111"/>
        <end position="142"/>
    </location>
</feature>
<feature type="transmembrane region" description="Helical" evidence="1">
    <location>
        <begin position="963"/>
        <end position="987"/>
    </location>
</feature>